<protein>
    <submittedName>
        <fullName evidence="2">Uncharacterized protein</fullName>
    </submittedName>
</protein>
<name>A0A426XN42_ENSVE</name>
<organism evidence="2 3">
    <name type="scientific">Ensete ventricosum</name>
    <name type="common">Abyssinian banana</name>
    <name type="synonym">Musa ensete</name>
    <dbReference type="NCBI Taxonomy" id="4639"/>
    <lineage>
        <taxon>Eukaryota</taxon>
        <taxon>Viridiplantae</taxon>
        <taxon>Streptophyta</taxon>
        <taxon>Embryophyta</taxon>
        <taxon>Tracheophyta</taxon>
        <taxon>Spermatophyta</taxon>
        <taxon>Magnoliopsida</taxon>
        <taxon>Liliopsida</taxon>
        <taxon>Zingiberales</taxon>
        <taxon>Musaceae</taxon>
        <taxon>Ensete</taxon>
    </lineage>
</organism>
<gene>
    <name evidence="2" type="ORF">B296_00035025</name>
</gene>
<proteinExistence type="predicted"/>
<feature type="region of interest" description="Disordered" evidence="1">
    <location>
        <begin position="146"/>
        <end position="166"/>
    </location>
</feature>
<feature type="compositionally biased region" description="Low complexity" evidence="1">
    <location>
        <begin position="147"/>
        <end position="160"/>
    </location>
</feature>
<accession>A0A426XN42</accession>
<evidence type="ECO:0000256" key="1">
    <source>
        <dbReference type="SAM" id="MobiDB-lite"/>
    </source>
</evidence>
<dbReference type="EMBL" id="AMZH03019002">
    <property type="protein sequence ID" value="RRT40923.1"/>
    <property type="molecule type" value="Genomic_DNA"/>
</dbReference>
<evidence type="ECO:0000313" key="2">
    <source>
        <dbReference type="EMBL" id="RRT40923.1"/>
    </source>
</evidence>
<dbReference type="Proteomes" id="UP000287651">
    <property type="component" value="Unassembled WGS sequence"/>
</dbReference>
<comment type="caution">
    <text evidence="2">The sequence shown here is derived from an EMBL/GenBank/DDBJ whole genome shotgun (WGS) entry which is preliminary data.</text>
</comment>
<sequence length="166" mass="18035">MDPSYPVAGVGCWSGIVRVRRRHLRLGREPAPVKRSGRVSSRRDPSDDQVSLVVDFPIPLSRRVAGAYIVGAVGHPYLATLLPSWLIMPSYPSTTPVVLTVRHASAGKDVDLTYVRLAVRPLGIRPYLCQVGRTIAGAPILAFDQHPASGRPPRRASCPRARGRDG</sequence>
<dbReference type="AlphaFoldDB" id="A0A426XN42"/>
<reference evidence="2 3" key="1">
    <citation type="journal article" date="2014" name="Agronomy (Basel)">
        <title>A Draft Genome Sequence for Ensete ventricosum, the Drought-Tolerant Tree Against Hunger.</title>
        <authorList>
            <person name="Harrison J."/>
            <person name="Moore K.A."/>
            <person name="Paszkiewicz K."/>
            <person name="Jones T."/>
            <person name="Grant M."/>
            <person name="Ambacheew D."/>
            <person name="Muzemil S."/>
            <person name="Studholme D.J."/>
        </authorList>
    </citation>
    <scope>NUCLEOTIDE SEQUENCE [LARGE SCALE GENOMIC DNA]</scope>
</reference>
<evidence type="ECO:0000313" key="3">
    <source>
        <dbReference type="Proteomes" id="UP000287651"/>
    </source>
</evidence>